<comment type="cofactor">
    <cofactor evidence="1">
        <name>FAD</name>
        <dbReference type="ChEBI" id="CHEBI:57692"/>
    </cofactor>
</comment>
<dbReference type="InterPro" id="IPR036318">
    <property type="entry name" value="FAD-bd_PCMH-like_sf"/>
</dbReference>
<feature type="domain" description="FAD-binding PCMH-type" evidence="7">
    <location>
        <begin position="63"/>
        <end position="235"/>
    </location>
</feature>
<dbReference type="STRING" id="1108050.A0A0B7F6T3"/>
<keyword evidence="6" id="KW-0732">Signal</keyword>
<dbReference type="InterPro" id="IPR050416">
    <property type="entry name" value="FAD-linked_Oxidoreductase"/>
</dbReference>
<evidence type="ECO:0000256" key="2">
    <source>
        <dbReference type="ARBA" id="ARBA00005466"/>
    </source>
</evidence>
<dbReference type="OrthoDB" id="407275at2759"/>
<comment type="similarity">
    <text evidence="2">Belongs to the oxygen-dependent FAD-linked oxidoreductase family.</text>
</comment>
<reference evidence="8 9" key="1">
    <citation type="submission" date="2014-11" db="EMBL/GenBank/DDBJ databases">
        <authorList>
            <person name="Wibberg Daniel"/>
        </authorList>
    </citation>
    <scope>NUCLEOTIDE SEQUENCE [LARGE SCALE GENOMIC DNA]</scope>
    <source>
        <strain evidence="8">Rhizoctonia solani AG1-IB 7/3/14</strain>
    </source>
</reference>
<dbReference type="Proteomes" id="UP000059188">
    <property type="component" value="Unassembled WGS sequence"/>
</dbReference>
<accession>A0A0B7F6T3</accession>
<dbReference type="Pfam" id="PF08031">
    <property type="entry name" value="BBE"/>
    <property type="match status" value="1"/>
</dbReference>
<proteinExistence type="inferred from homology"/>
<dbReference type="Pfam" id="PF01565">
    <property type="entry name" value="FAD_binding_4"/>
    <property type="match status" value="1"/>
</dbReference>
<dbReference type="PANTHER" id="PTHR42973">
    <property type="entry name" value="BINDING OXIDOREDUCTASE, PUTATIVE (AFU_ORTHOLOGUE AFUA_1G17690)-RELATED"/>
    <property type="match status" value="1"/>
</dbReference>
<dbReference type="InterPro" id="IPR016169">
    <property type="entry name" value="FAD-bd_PCMH_sub2"/>
</dbReference>
<dbReference type="Gene3D" id="3.30.465.10">
    <property type="match status" value="1"/>
</dbReference>
<protein>
    <submittedName>
        <fullName evidence="8">Cannabidiolic acid synthase</fullName>
    </submittedName>
</protein>
<sequence length="494" mass="52203">MMLTRLATVVLAGVATLVSGATLDIERRDAFSDCLSNGSPSGAVVTSSSSNYGSARAAFNRRLSFKPAAIVFPSSPQDVQKYVKCASSAGIAVVARSGGHSYAAYGVGGQDGSLVVDLSKLKSFSIDGSGVAKIQTGHRLGEIAQKLWDNGQRALPHGTCPYVGSGGHAAFGGYGPFSRVGGLLHDRITSAEVVLANGTLTTASANQNADLFWALRGAGASYGVVTQWTFATFAAPSTVIGYSIDYSSTLSASKIASLLGAWQTLAMSAPKEMAMIGVVGPDGDGGLYLQFTGDYYGTKSSFNSVTSTWASKLSPGKITATTYNWYDSLVATDGALSTTAPQPTDTFFAKSLFTKKAVTSSQWTSFLNYLYNQGANSAADWFVEIDLYGGQISTQGADSTSFAHRDAILSFQLYANSRDQKPPFPSDGISLVNGMLNALEPNPQAAYVNYVDPSLTDSQWKTQYYGSHYSRLSSIKRAVDPNNVFRFPQSIGLN</sequence>
<dbReference type="AlphaFoldDB" id="A0A0B7F6T3"/>
<feature type="chain" id="PRO_5002126333" evidence="6">
    <location>
        <begin position="21"/>
        <end position="494"/>
    </location>
</feature>
<keyword evidence="4" id="KW-0274">FAD</keyword>
<dbReference type="GO" id="GO:0071949">
    <property type="term" value="F:FAD binding"/>
    <property type="evidence" value="ECO:0007669"/>
    <property type="project" value="InterPro"/>
</dbReference>
<evidence type="ECO:0000256" key="3">
    <source>
        <dbReference type="ARBA" id="ARBA00022630"/>
    </source>
</evidence>
<evidence type="ECO:0000313" key="9">
    <source>
        <dbReference type="Proteomes" id="UP000059188"/>
    </source>
</evidence>
<dbReference type="SUPFAM" id="SSF56176">
    <property type="entry name" value="FAD-binding/transporter-associated domain-like"/>
    <property type="match status" value="1"/>
</dbReference>
<dbReference type="InterPro" id="IPR006093">
    <property type="entry name" value="Oxy_OxRdtase_FAD_BS"/>
</dbReference>
<gene>
    <name evidence="8" type="ORF">RSOLAG1IB_00450</name>
</gene>
<dbReference type="PANTHER" id="PTHR42973:SF39">
    <property type="entry name" value="FAD-BINDING PCMH-TYPE DOMAIN-CONTAINING PROTEIN"/>
    <property type="match status" value="1"/>
</dbReference>
<keyword evidence="3" id="KW-0285">Flavoprotein</keyword>
<dbReference type="InterPro" id="IPR016166">
    <property type="entry name" value="FAD-bd_PCMH"/>
</dbReference>
<name>A0A0B7F6T3_THACB</name>
<evidence type="ECO:0000256" key="6">
    <source>
        <dbReference type="SAM" id="SignalP"/>
    </source>
</evidence>
<keyword evidence="9" id="KW-1185">Reference proteome</keyword>
<dbReference type="PROSITE" id="PS00862">
    <property type="entry name" value="OX2_COVAL_FAD"/>
    <property type="match status" value="1"/>
</dbReference>
<dbReference type="PROSITE" id="PS51387">
    <property type="entry name" value="FAD_PCMH"/>
    <property type="match status" value="1"/>
</dbReference>
<evidence type="ECO:0000256" key="5">
    <source>
        <dbReference type="ARBA" id="ARBA00023002"/>
    </source>
</evidence>
<organism evidence="8 9">
    <name type="scientific">Thanatephorus cucumeris (strain AG1-IB / isolate 7/3/14)</name>
    <name type="common">Lettuce bottom rot fungus</name>
    <name type="synonym">Rhizoctonia solani</name>
    <dbReference type="NCBI Taxonomy" id="1108050"/>
    <lineage>
        <taxon>Eukaryota</taxon>
        <taxon>Fungi</taxon>
        <taxon>Dikarya</taxon>
        <taxon>Basidiomycota</taxon>
        <taxon>Agaricomycotina</taxon>
        <taxon>Agaricomycetes</taxon>
        <taxon>Cantharellales</taxon>
        <taxon>Ceratobasidiaceae</taxon>
        <taxon>Rhizoctonia</taxon>
        <taxon>Rhizoctonia solani AG-1</taxon>
    </lineage>
</organism>
<keyword evidence="5" id="KW-0560">Oxidoreductase</keyword>
<evidence type="ECO:0000256" key="1">
    <source>
        <dbReference type="ARBA" id="ARBA00001974"/>
    </source>
</evidence>
<dbReference type="Gene3D" id="3.40.462.20">
    <property type="match status" value="1"/>
</dbReference>
<dbReference type="InterPro" id="IPR012951">
    <property type="entry name" value="BBE"/>
</dbReference>
<evidence type="ECO:0000259" key="7">
    <source>
        <dbReference type="PROSITE" id="PS51387"/>
    </source>
</evidence>
<dbReference type="GO" id="GO:0016491">
    <property type="term" value="F:oxidoreductase activity"/>
    <property type="evidence" value="ECO:0007669"/>
    <property type="project" value="UniProtKB-KW"/>
</dbReference>
<evidence type="ECO:0000256" key="4">
    <source>
        <dbReference type="ARBA" id="ARBA00022827"/>
    </source>
</evidence>
<dbReference type="EMBL" id="LN679100">
    <property type="protein sequence ID" value="CEL51913.1"/>
    <property type="molecule type" value="Genomic_DNA"/>
</dbReference>
<dbReference type="SMR" id="A0A0B7F6T3"/>
<dbReference type="InterPro" id="IPR006094">
    <property type="entry name" value="Oxid_FAD_bind_N"/>
</dbReference>
<evidence type="ECO:0000313" key="8">
    <source>
        <dbReference type="EMBL" id="CEL51913.1"/>
    </source>
</evidence>
<feature type="signal peptide" evidence="6">
    <location>
        <begin position="1"/>
        <end position="20"/>
    </location>
</feature>